<evidence type="ECO:0000256" key="11">
    <source>
        <dbReference type="SAM" id="MobiDB-lite"/>
    </source>
</evidence>
<dbReference type="Gene3D" id="2.10.110.30">
    <property type="match status" value="1"/>
</dbReference>
<sequence>MSEAGYGIDDVLGSVGMDDQNSLPSTIHFLRQAQLDPRSTNYAVTGGVISQLYRSLWTAIFTNITPAHLLPREVAPTMMHAMVFLERCNWNLCAAQKRASLEINEQRRERLGGVTSASFSNSSLSSNTNNSSSPLNASPLITPGGAKGKFVPPRSATPPPGLSSEEVMGAEYGEDRKGMPCGHVFKKGEAIYRCRDCALDDTCVLCAPCFNASNHEGHDIVFSVSNSSGGCCDCGDEEAWTKRICCRYHDAGEAHSSKYYEAGPSQENEASHDTMMDEDFSMQNKRDPDSYDIKGKGPERRSGTTSDYIDQIESLLTNVPQDAKTGFLRQVSSMIAFILDTMEHAPAEMKLPEGPDAIEIIKRQKTLEPPEPEDEDLDYMPGPGAYSFDSNQNKLYTVVLWNDEKHSFRDVIDIICEVTNKTETEAKGIAERVDRHGREIIETSSDLRRMYLLAHKLGQIDLAVTIRPAYDVYAEEIAGHVLELLLDLSNASFGTLSPSSKSPPSTHPLDNLVPSAVAMRALLGRAFLNDWEHRLPVTQGDMTTDFFDNSELLQLDGMLLMDYKMWKGARANARSLYMALIGPREVKRALAYRFACMFSKLVEIFIVKDREPEHSIRFIAVQLFSVPSIASELVINLDLLHKMLQILQAIFTGQLTLGTLSLPPTAPPRMQASPSSMLVRQQRCHYILYDLRYLLGAEGVQKQIVSDTRHLGYFAEFLSLFNAITPDRRAVTEHVEFESEVWVPIFNVATHLARTIKLFGESYGKGTGQELLRGLLLAMEKTLLSCSHLHQNDPDSHATIAFNRINFAGVSYHIIDFTVESMGVSFHHPMHWMLAEMLKSVNKLDYEFLHQMRKEKLADLIPEETGENGLIVLFEFPLRVVVKLAQIRAGLWVRNGFGIRSQAHHYRDNSMRDVMYDQDLYMLQCSLVFVKPDRMLVTFAQRFSLISWLQGHGNQTGFEMGQLLFLAEELILLLVTLLSETSTAMHRSMDDLVRREIVHFLALNQGTYSELTRHISDKLKDHANFDRVLASVSNYRAPDGTNDLGIFELKDECYDEVQPFFYHYTRNQREKAEQVLKDRQKRKTSAEEAKKYVILPHKRLAPGQAVFVDTLRNALLSPVLMQIIFSCLVNVNAGEEEMPDGLVDGCLQLLLMGLVEQEAPFASALCERRTEPEGSGYESMMELLLALRKVEKFSNFKAKLEWILNRAAKLDSDRCGRIVDALWHGQERKDGAAGQISAEDKRKAAAKARQAAIMQSFSAQQKSLLESLEDEEVDDQLDEDEKDLMDEGEDGDTRQVSFGSCIFCQEDLNGNQSFGSLAHIQSSRIMRNTPRHDSYSLQQSLQTPLTLDRNGAEGKRVRGDSLPQSPDKTSHSHSRRQWDGFPSEERRFGFYTSTCGHLMHLECFEVYCRSIEQRHAQQIARNHPEDLARSEFVCPLCKSLGNVILPVPKAASKVYVPIVDQTTISDWIRKINIDILKSSTNSLRSDLQETENGTGCFVPWFAEDAQIVLDSWISRMGTASNSSSEHPNRQFLERLCRVLRPLSTKSRAMRVAHQSRTILAPPSRKMYIPEEVIAYTIDVLEIAQRGTTPTVKEPTKDHVSAPNVSDGMTEQTMDLIVAFITCLRDLAKLEEPNYQAIFRHGLLMRLLPHWGGHDTVRSPLVLRDPMTLLVEAAAVIPGNLPQVTILMFYVQLIQVVFGVAQPSLWPQSGPGGSARGMPGLRTNSNTFAPGEEGNAPFAKSDNEAISQVFDDVRGTVANIIGLVGYARGNITLGVDNLDDASLAKMICTYCLPFLRRATLLQRAMGVLPLQEKNQEDLSSQSEFIRLMKLLNIPFPREALSATATRQTALAGLVEGWIKHAYPQLASIFRPLPIQPSPLSVSSKSGHHHHPHHPTLQLEHPHIYELIKLPVNLTTLLMQCQVMKCKRCGNSPPEPAICLECGEILCFQSFCCQGGSDGHGECNRHLEECGHSTGLFFKIKSNIIVLLFQGKGCFTYSPYLDAHGEIDIGLKKGKIQFLHTIRFDELRRQWLQHGIANMIARKIEAVMDQGGWVTM</sequence>
<dbReference type="Pfam" id="PF02207">
    <property type="entry name" value="zf-UBR"/>
    <property type="match status" value="1"/>
</dbReference>
<dbReference type="Gene3D" id="3.30.1390.10">
    <property type="match status" value="1"/>
</dbReference>
<dbReference type="PANTHER" id="PTHR21497:SF24">
    <property type="entry name" value="E3 UBIQUITIN-PROTEIN LIGASE UBR1"/>
    <property type="match status" value="1"/>
</dbReference>
<evidence type="ECO:0000313" key="14">
    <source>
        <dbReference type="Proteomes" id="UP000245771"/>
    </source>
</evidence>
<feature type="compositionally biased region" description="Basic and acidic residues" evidence="11">
    <location>
        <begin position="284"/>
        <end position="302"/>
    </location>
</feature>
<evidence type="ECO:0000256" key="2">
    <source>
        <dbReference type="ARBA" id="ARBA00004906"/>
    </source>
</evidence>
<dbReference type="CDD" id="cd19673">
    <property type="entry name" value="UBR-box_UBR3"/>
    <property type="match status" value="1"/>
</dbReference>
<evidence type="ECO:0000256" key="4">
    <source>
        <dbReference type="ARBA" id="ARBA00022723"/>
    </source>
</evidence>
<dbReference type="OrthoDB" id="26387at2759"/>
<evidence type="ECO:0000256" key="7">
    <source>
        <dbReference type="ARBA" id="ARBA00022833"/>
    </source>
</evidence>
<dbReference type="InterPro" id="IPR014719">
    <property type="entry name" value="Ribosomal_bL12_C/ClpS-like"/>
</dbReference>
<feature type="region of interest" description="Disordered" evidence="11">
    <location>
        <begin position="146"/>
        <end position="165"/>
    </location>
</feature>
<feature type="compositionally biased region" description="Low complexity" evidence="11">
    <location>
        <begin position="115"/>
        <end position="138"/>
    </location>
</feature>
<dbReference type="FunCoup" id="A0A316VIU1">
    <property type="interactions" value="310"/>
</dbReference>
<keyword evidence="6 10" id="KW-0833">Ubl conjugation pathway</keyword>
<dbReference type="GO" id="GO:0000151">
    <property type="term" value="C:ubiquitin ligase complex"/>
    <property type="evidence" value="ECO:0007669"/>
    <property type="project" value="TreeGrafter"/>
</dbReference>
<evidence type="ECO:0000256" key="1">
    <source>
        <dbReference type="ARBA" id="ARBA00000900"/>
    </source>
</evidence>
<evidence type="ECO:0000256" key="3">
    <source>
        <dbReference type="ARBA" id="ARBA00022679"/>
    </source>
</evidence>
<dbReference type="InterPro" id="IPR044046">
    <property type="entry name" value="E3_ligase_UBR-like_C"/>
</dbReference>
<reference evidence="13 14" key="1">
    <citation type="journal article" date="2018" name="Mol. Biol. Evol.">
        <title>Broad Genomic Sampling Reveals a Smut Pathogenic Ancestry of the Fungal Clade Ustilaginomycotina.</title>
        <authorList>
            <person name="Kijpornyongpan T."/>
            <person name="Mondo S.J."/>
            <person name="Barry K."/>
            <person name="Sandor L."/>
            <person name="Lee J."/>
            <person name="Lipzen A."/>
            <person name="Pangilinan J."/>
            <person name="LaButti K."/>
            <person name="Hainaut M."/>
            <person name="Henrissat B."/>
            <person name="Grigoriev I.V."/>
            <person name="Spatafora J.W."/>
            <person name="Aime M.C."/>
        </authorList>
    </citation>
    <scope>NUCLEOTIDE SEQUENCE [LARGE SCALE GENOMIC DNA]</scope>
    <source>
        <strain evidence="13 14">MCA 3882</strain>
    </source>
</reference>
<dbReference type="Pfam" id="PF22960">
    <property type="entry name" value="WHD_UBR1"/>
    <property type="match status" value="1"/>
</dbReference>
<dbReference type="SUPFAM" id="SSF54736">
    <property type="entry name" value="ClpS-like"/>
    <property type="match status" value="1"/>
</dbReference>
<dbReference type="GeneID" id="37019942"/>
<dbReference type="RefSeq" id="XP_025357446.1">
    <property type="nucleotide sequence ID" value="XM_025498161.1"/>
</dbReference>
<comment type="catalytic activity">
    <reaction evidence="1 10">
        <text>S-ubiquitinyl-[E2 ubiquitin-conjugating enzyme]-L-cysteine + [acceptor protein]-L-lysine = [E2 ubiquitin-conjugating enzyme]-L-cysteine + N(6)-ubiquitinyl-[acceptor protein]-L-lysine.</text>
        <dbReference type="EC" id="2.3.2.27"/>
    </reaction>
</comment>
<dbReference type="GO" id="GO:0016567">
    <property type="term" value="P:protein ubiquitination"/>
    <property type="evidence" value="ECO:0007669"/>
    <property type="project" value="UniProtKB-UniRule"/>
</dbReference>
<dbReference type="SUPFAM" id="SSF46785">
    <property type="entry name" value="Winged helix' DNA-binding domain"/>
    <property type="match status" value="1"/>
</dbReference>
<dbReference type="PROSITE" id="PS51157">
    <property type="entry name" value="ZF_UBR"/>
    <property type="match status" value="1"/>
</dbReference>
<dbReference type="PANTHER" id="PTHR21497">
    <property type="entry name" value="UBIQUITIN LIGASE E3 ALPHA-RELATED"/>
    <property type="match status" value="1"/>
</dbReference>
<evidence type="ECO:0000256" key="5">
    <source>
        <dbReference type="ARBA" id="ARBA00022771"/>
    </source>
</evidence>
<comment type="similarity">
    <text evidence="8 10">Belongs to the E3 ubiquitin-protein ligase UBR1-like family.</text>
</comment>
<proteinExistence type="inferred from homology"/>
<name>A0A316VIU1_9BASI</name>
<accession>A0A316VIU1</accession>
<feature type="region of interest" description="Disordered" evidence="11">
    <location>
        <begin position="1330"/>
        <end position="1380"/>
    </location>
</feature>
<dbReference type="InterPro" id="IPR055194">
    <property type="entry name" value="UBR1-like_WH"/>
</dbReference>
<dbReference type="InterPro" id="IPR042065">
    <property type="entry name" value="E3_ELL-like"/>
</dbReference>
<dbReference type="Pfam" id="PF02617">
    <property type="entry name" value="ClpS"/>
    <property type="match status" value="1"/>
</dbReference>
<keyword evidence="5 10" id="KW-0863">Zinc-finger</keyword>
<feature type="region of interest" description="Disordered" evidence="11">
    <location>
        <begin position="280"/>
        <end position="306"/>
    </location>
</feature>
<organism evidence="13 14">
    <name type="scientific">Meira miltonrushii</name>
    <dbReference type="NCBI Taxonomy" id="1280837"/>
    <lineage>
        <taxon>Eukaryota</taxon>
        <taxon>Fungi</taxon>
        <taxon>Dikarya</taxon>
        <taxon>Basidiomycota</taxon>
        <taxon>Ustilaginomycotina</taxon>
        <taxon>Exobasidiomycetes</taxon>
        <taxon>Exobasidiales</taxon>
        <taxon>Brachybasidiaceae</taxon>
        <taxon>Meira</taxon>
    </lineage>
</organism>
<dbReference type="Gene3D" id="1.10.10.2670">
    <property type="entry name" value="E3 ubiquitin-protein ligase"/>
    <property type="match status" value="1"/>
</dbReference>
<dbReference type="UniPathway" id="UPA00143"/>
<keyword evidence="4 10" id="KW-0479">Metal-binding</keyword>
<dbReference type="FunFam" id="2.10.110.30:FF:000001">
    <property type="entry name" value="E3 ubiquitin-protein ligase UBR2 isoform 1"/>
    <property type="match status" value="1"/>
</dbReference>
<evidence type="ECO:0000256" key="6">
    <source>
        <dbReference type="ARBA" id="ARBA00022786"/>
    </source>
</evidence>
<evidence type="ECO:0000256" key="8">
    <source>
        <dbReference type="ARBA" id="ARBA00046341"/>
    </source>
</evidence>
<evidence type="ECO:0000256" key="9">
    <source>
        <dbReference type="PROSITE-ProRule" id="PRU00508"/>
    </source>
</evidence>
<gene>
    <name evidence="13" type="ORF">FA14DRAFT_159326</name>
</gene>
<dbReference type="EC" id="2.3.2.27" evidence="10"/>
<keyword evidence="14" id="KW-1185">Reference proteome</keyword>
<dbReference type="InterPro" id="IPR003126">
    <property type="entry name" value="Znf_UBR"/>
</dbReference>
<feature type="compositionally biased region" description="Low complexity" evidence="11">
    <location>
        <begin position="1336"/>
        <end position="1347"/>
    </location>
</feature>
<dbReference type="GO" id="GO:0008270">
    <property type="term" value="F:zinc ion binding"/>
    <property type="evidence" value="ECO:0007669"/>
    <property type="project" value="UniProtKB-UniRule"/>
</dbReference>
<feature type="compositionally biased region" description="Basic and acidic residues" evidence="11">
    <location>
        <begin position="1350"/>
        <end position="1359"/>
    </location>
</feature>
<dbReference type="GO" id="GO:0061630">
    <property type="term" value="F:ubiquitin protein ligase activity"/>
    <property type="evidence" value="ECO:0007669"/>
    <property type="project" value="UniProtKB-UniRule"/>
</dbReference>
<dbReference type="InterPro" id="IPR036390">
    <property type="entry name" value="WH_DNA-bd_sf"/>
</dbReference>
<comment type="function">
    <text evidence="10">Ubiquitin ligase protein which is a component of the N-end rule pathway. Recognizes and binds to proteins bearing specific N-terminal residues that are destabilizing according to the N-end rule, leading to their ubiquitination and subsequent degradation.</text>
</comment>
<evidence type="ECO:0000313" key="13">
    <source>
        <dbReference type="EMBL" id="PWN37144.1"/>
    </source>
</evidence>
<comment type="pathway">
    <text evidence="2 10">Protein modification; protein ubiquitination.</text>
</comment>
<dbReference type="CDD" id="cd16482">
    <property type="entry name" value="RING-H2_UBR1-like"/>
    <property type="match status" value="1"/>
</dbReference>
<feature type="region of interest" description="Disordered" evidence="11">
    <location>
        <begin position="114"/>
        <end position="138"/>
    </location>
</feature>
<dbReference type="Proteomes" id="UP000245771">
    <property type="component" value="Unassembled WGS sequence"/>
</dbReference>
<evidence type="ECO:0000259" key="12">
    <source>
        <dbReference type="PROSITE" id="PS51157"/>
    </source>
</evidence>
<dbReference type="InParanoid" id="A0A316VIU1"/>
<dbReference type="STRING" id="1280837.A0A316VIU1"/>
<dbReference type="GO" id="GO:0005737">
    <property type="term" value="C:cytoplasm"/>
    <property type="evidence" value="ECO:0007669"/>
    <property type="project" value="TreeGrafter"/>
</dbReference>
<dbReference type="InterPro" id="IPR039164">
    <property type="entry name" value="UBR1-like"/>
</dbReference>
<keyword evidence="3 10" id="KW-0808">Transferase</keyword>
<protein>
    <recommendedName>
        <fullName evidence="10">E3 ubiquitin-protein ligase</fullName>
        <ecNumber evidence="10">2.3.2.27</ecNumber>
    </recommendedName>
</protein>
<dbReference type="SMART" id="SM00396">
    <property type="entry name" value="ZnF_UBR1"/>
    <property type="match status" value="1"/>
</dbReference>
<evidence type="ECO:0000256" key="10">
    <source>
        <dbReference type="RuleBase" id="RU366018"/>
    </source>
</evidence>
<dbReference type="EMBL" id="KZ819602">
    <property type="protein sequence ID" value="PWN37144.1"/>
    <property type="molecule type" value="Genomic_DNA"/>
</dbReference>
<keyword evidence="7 10" id="KW-0862">Zinc</keyword>
<dbReference type="Pfam" id="PF18995">
    <property type="entry name" value="PRT6_C"/>
    <property type="match status" value="1"/>
</dbReference>
<dbReference type="InterPro" id="IPR003769">
    <property type="entry name" value="ClpS_core"/>
</dbReference>
<feature type="zinc finger region" description="UBR-type" evidence="9">
    <location>
        <begin position="179"/>
        <end position="251"/>
    </location>
</feature>
<feature type="domain" description="UBR-type" evidence="12">
    <location>
        <begin position="179"/>
        <end position="251"/>
    </location>
</feature>
<dbReference type="GO" id="GO:0071596">
    <property type="term" value="P:ubiquitin-dependent protein catabolic process via the N-end rule pathway"/>
    <property type="evidence" value="ECO:0007669"/>
    <property type="project" value="UniProtKB-UniRule"/>
</dbReference>